<organism evidence="1 2">
    <name type="scientific">Thermoleptolyngbya sichuanensis A183</name>
    <dbReference type="NCBI Taxonomy" id="2737172"/>
    <lineage>
        <taxon>Bacteria</taxon>
        <taxon>Bacillati</taxon>
        <taxon>Cyanobacteriota</taxon>
        <taxon>Cyanophyceae</taxon>
        <taxon>Oculatellales</taxon>
        <taxon>Oculatellaceae</taxon>
        <taxon>Thermoleptolyngbya</taxon>
        <taxon>Thermoleptolyngbya sichuanensis</taxon>
    </lineage>
</organism>
<accession>A0A6M8B5X5</accession>
<dbReference type="RefSeq" id="WP_172355099.1">
    <property type="nucleotide sequence ID" value="NZ_CP053661.1"/>
</dbReference>
<protein>
    <submittedName>
        <fullName evidence="1">Uncharacterized protein</fullName>
    </submittedName>
</protein>
<dbReference type="Proteomes" id="UP000505210">
    <property type="component" value="Chromosome"/>
</dbReference>
<evidence type="ECO:0000313" key="2">
    <source>
        <dbReference type="Proteomes" id="UP000505210"/>
    </source>
</evidence>
<name>A0A6M8B5X5_9CYAN</name>
<evidence type="ECO:0000313" key="1">
    <source>
        <dbReference type="EMBL" id="QKD82364.1"/>
    </source>
</evidence>
<keyword evidence="2" id="KW-1185">Reference proteome</keyword>
<dbReference type="AlphaFoldDB" id="A0A6M8B5X5"/>
<sequence>MRNLKSDCSSLLASDPSLRDRLPLTVGDRHELGSIRHPALPRHLHPNYQHWQWLSR</sequence>
<dbReference type="KEGG" id="theu:HPC62_09380"/>
<proteinExistence type="predicted"/>
<dbReference type="EMBL" id="CP053661">
    <property type="protein sequence ID" value="QKD82364.1"/>
    <property type="molecule type" value="Genomic_DNA"/>
</dbReference>
<gene>
    <name evidence="1" type="ORF">HPC62_09380</name>
</gene>
<reference evidence="1 2" key="1">
    <citation type="submission" date="2020-05" db="EMBL/GenBank/DDBJ databases">
        <title>Complete genome sequence of of a novel Thermoleptolyngbya strain isolated from hot springs of Ganzi, Sichuan China.</title>
        <authorList>
            <person name="Tang J."/>
            <person name="Daroch M."/>
            <person name="Li L."/>
            <person name="Waleron K."/>
            <person name="Waleron M."/>
            <person name="Waleron M."/>
        </authorList>
    </citation>
    <scope>NUCLEOTIDE SEQUENCE [LARGE SCALE GENOMIC DNA]</scope>
    <source>
        <strain evidence="1 2">PKUAC-SCTA183</strain>
    </source>
</reference>